<dbReference type="Pfam" id="PF13354">
    <property type="entry name" value="Beta-lactamase2"/>
    <property type="match status" value="1"/>
</dbReference>
<dbReference type="GO" id="GO:0008800">
    <property type="term" value="F:beta-lactamase activity"/>
    <property type="evidence" value="ECO:0007669"/>
    <property type="project" value="UniProtKB-EC"/>
</dbReference>
<dbReference type="PANTHER" id="PTHR35333">
    <property type="entry name" value="BETA-LACTAMASE"/>
    <property type="match status" value="1"/>
</dbReference>
<gene>
    <name evidence="3" type="ORF">SAE01_46280</name>
</gene>
<name>A0A512BJI4_9BACT</name>
<comment type="caution">
    <text evidence="3">The sequence shown here is derived from an EMBL/GenBank/DDBJ whole genome shotgun (WGS) entry which is preliminary data.</text>
</comment>
<dbReference type="OrthoDB" id="1422836at2"/>
<accession>A0A512BJI4</accession>
<dbReference type="PANTHER" id="PTHR35333:SF4">
    <property type="entry name" value="SLR0121 PROTEIN"/>
    <property type="match status" value="1"/>
</dbReference>
<dbReference type="RefSeq" id="WP_147206260.1">
    <property type="nucleotide sequence ID" value="NZ_BJYT01000040.1"/>
</dbReference>
<proteinExistence type="predicted"/>
<dbReference type="GO" id="GO:0046677">
    <property type="term" value="P:response to antibiotic"/>
    <property type="evidence" value="ECO:0007669"/>
    <property type="project" value="InterPro"/>
</dbReference>
<dbReference type="SUPFAM" id="SSF56601">
    <property type="entry name" value="beta-lactamase/transpeptidase-like"/>
    <property type="match status" value="1"/>
</dbReference>
<dbReference type="EMBL" id="BJYT01000040">
    <property type="protein sequence ID" value="GEO12132.1"/>
    <property type="molecule type" value="Genomic_DNA"/>
</dbReference>
<sequence>MQTFRYIIKSLVFFVVQFLFLKQGFAQTDKKLAVKLQELVGSFNGRAGIYVQNLKTGKTVAINADTLFPTASMIKVSIQCGLMDKIEKGELQYNQKLVYKDSLLYPGEDILGSFKDGDTIQLSKVALLMITMSDNTASLWLQKLVGGEYINNWLQQNGFVNTRVNSRVAGREAMRKTFGWGVTTPREMCQLFTMIEEGKAVSKAASERMSRNLARIYWDESALSQIPPHIRSTSKQGAVDDSRSETVFVNAPHGNYVFSIITKNLKDQSWKPGNEAWTLIRKVSALLWNYYEPESKWQPPMGIEKYMLNE</sequence>
<reference evidence="3 4" key="1">
    <citation type="submission" date="2019-07" db="EMBL/GenBank/DDBJ databases">
        <title>Whole genome shotgun sequence of Segetibacter aerophilus NBRC 106135.</title>
        <authorList>
            <person name="Hosoyama A."/>
            <person name="Uohara A."/>
            <person name="Ohji S."/>
            <person name="Ichikawa N."/>
        </authorList>
    </citation>
    <scope>NUCLEOTIDE SEQUENCE [LARGE SCALE GENOMIC DNA]</scope>
    <source>
        <strain evidence="3 4">NBRC 106135</strain>
    </source>
</reference>
<comment type="catalytic activity">
    <reaction evidence="1">
        <text>a beta-lactam + H2O = a substituted beta-amino acid</text>
        <dbReference type="Rhea" id="RHEA:20401"/>
        <dbReference type="ChEBI" id="CHEBI:15377"/>
        <dbReference type="ChEBI" id="CHEBI:35627"/>
        <dbReference type="ChEBI" id="CHEBI:140347"/>
        <dbReference type="EC" id="3.5.2.6"/>
    </reaction>
</comment>
<keyword evidence="4" id="KW-1185">Reference proteome</keyword>
<dbReference type="Proteomes" id="UP000321513">
    <property type="component" value="Unassembled WGS sequence"/>
</dbReference>
<evidence type="ECO:0000313" key="3">
    <source>
        <dbReference type="EMBL" id="GEO12132.1"/>
    </source>
</evidence>
<evidence type="ECO:0000256" key="1">
    <source>
        <dbReference type="ARBA" id="ARBA00001526"/>
    </source>
</evidence>
<dbReference type="AlphaFoldDB" id="A0A512BJI4"/>
<protein>
    <recommendedName>
        <fullName evidence="2">Beta-lactamase class A catalytic domain-containing protein</fullName>
    </recommendedName>
</protein>
<feature type="domain" description="Beta-lactamase class A catalytic" evidence="2">
    <location>
        <begin position="48"/>
        <end position="262"/>
    </location>
</feature>
<dbReference type="Gene3D" id="3.40.710.10">
    <property type="entry name" value="DD-peptidase/beta-lactamase superfamily"/>
    <property type="match status" value="1"/>
</dbReference>
<dbReference type="GO" id="GO:0030655">
    <property type="term" value="P:beta-lactam antibiotic catabolic process"/>
    <property type="evidence" value="ECO:0007669"/>
    <property type="project" value="InterPro"/>
</dbReference>
<dbReference type="InterPro" id="IPR012338">
    <property type="entry name" value="Beta-lactam/transpept-like"/>
</dbReference>
<evidence type="ECO:0000313" key="4">
    <source>
        <dbReference type="Proteomes" id="UP000321513"/>
    </source>
</evidence>
<organism evidence="3 4">
    <name type="scientific">Segetibacter aerophilus</name>
    <dbReference type="NCBI Taxonomy" id="670293"/>
    <lineage>
        <taxon>Bacteria</taxon>
        <taxon>Pseudomonadati</taxon>
        <taxon>Bacteroidota</taxon>
        <taxon>Chitinophagia</taxon>
        <taxon>Chitinophagales</taxon>
        <taxon>Chitinophagaceae</taxon>
        <taxon>Segetibacter</taxon>
    </lineage>
</organism>
<dbReference type="InterPro" id="IPR045155">
    <property type="entry name" value="Beta-lactam_cat"/>
</dbReference>
<dbReference type="InterPro" id="IPR000871">
    <property type="entry name" value="Beta-lactam_class-A"/>
</dbReference>
<evidence type="ECO:0000259" key="2">
    <source>
        <dbReference type="Pfam" id="PF13354"/>
    </source>
</evidence>